<dbReference type="RefSeq" id="WP_011107188.1">
    <property type="nucleotide sequence ID" value="NZ_BAABXH010000002.1"/>
</dbReference>
<evidence type="ECO:0000313" key="2">
    <source>
        <dbReference type="EMBL" id="MDC2234972.1"/>
    </source>
</evidence>
<name>A0A0P0EW84_BACT4</name>
<accession>A0A0P0EW84</accession>
<dbReference type="Proteomes" id="UP000436858">
    <property type="component" value="Unassembled WGS sequence"/>
</dbReference>
<gene>
    <name evidence="1" type="ORF">GAN91_01840</name>
    <name evidence="2" type="ORF">PO127_04320</name>
</gene>
<reference evidence="2" key="2">
    <citation type="submission" date="2022-10" db="EMBL/GenBank/DDBJ databases">
        <title>Human gut microbiome strain richness.</title>
        <authorList>
            <person name="Chen-Liaw A."/>
        </authorList>
    </citation>
    <scope>NUCLEOTIDE SEQUENCE</scope>
    <source>
        <strain evidence="2">1001283st1_A3_1001283B150304_161114</strain>
    </source>
</reference>
<dbReference type="AlphaFoldDB" id="A0A0P0EW84"/>
<protein>
    <submittedName>
        <fullName evidence="1">Uncharacterized protein</fullName>
    </submittedName>
</protein>
<reference evidence="1 3" key="1">
    <citation type="journal article" date="2019" name="Nat. Med.">
        <title>A library of human gut bacterial isolates paired with longitudinal multiomics data enables mechanistic microbiome research.</title>
        <authorList>
            <person name="Poyet M."/>
            <person name="Groussin M."/>
            <person name="Gibbons S.M."/>
            <person name="Avila-Pacheco J."/>
            <person name="Jiang X."/>
            <person name="Kearney S.M."/>
            <person name="Perrotta A.R."/>
            <person name="Berdy B."/>
            <person name="Zhao S."/>
            <person name="Lieberman T.D."/>
            <person name="Swanson P.K."/>
            <person name="Smith M."/>
            <person name="Roesemann S."/>
            <person name="Alexander J.E."/>
            <person name="Rich S.A."/>
            <person name="Livny J."/>
            <person name="Vlamakis H."/>
            <person name="Clish C."/>
            <person name="Bullock K."/>
            <person name="Deik A."/>
            <person name="Scott J."/>
            <person name="Pierce K.A."/>
            <person name="Xavier R.J."/>
            <person name="Alm E.J."/>
        </authorList>
    </citation>
    <scope>NUCLEOTIDE SEQUENCE [LARGE SCALE GENOMIC DNA]</scope>
    <source>
        <strain evidence="1 3">BIOML-A162</strain>
    </source>
</reference>
<comment type="caution">
    <text evidence="1">The sequence shown here is derived from an EMBL/GenBank/DDBJ whole genome shotgun (WGS) entry which is preliminary data.</text>
</comment>
<sequence>MDLDLSKRSKPCFKKNRMMSMGKVKNPFLKLCGIGLLTVICISVKAQKVNFTVNSKTGAIQSMNIDNDKQNMNWLIATDGSQYPWIKENYGWGLGYFTEVRRNQKNKLFWNLPASIKQDGREVTYRVGDICILVERSMRGEDLIEEYTFQNDGTEEILLSDIGIYTPFNDNYPGAQTCINMRANAHIWEGDNAAYVNAIRMGDMLHIWDWF</sequence>
<dbReference type="EMBL" id="WCRY01000002">
    <property type="protein sequence ID" value="KAB4486783.1"/>
    <property type="molecule type" value="Genomic_DNA"/>
</dbReference>
<dbReference type="KEGG" id="btho:Btheta7330_03113"/>
<organism evidence="1 3">
    <name type="scientific">Bacteroides thetaiotaomicron</name>
    <dbReference type="NCBI Taxonomy" id="818"/>
    <lineage>
        <taxon>Bacteria</taxon>
        <taxon>Pseudomonadati</taxon>
        <taxon>Bacteroidota</taxon>
        <taxon>Bacteroidia</taxon>
        <taxon>Bacteroidales</taxon>
        <taxon>Bacteroidaceae</taxon>
        <taxon>Bacteroides</taxon>
    </lineage>
</organism>
<evidence type="ECO:0000313" key="1">
    <source>
        <dbReference type="EMBL" id="KAB4486783.1"/>
    </source>
</evidence>
<dbReference type="GeneID" id="71773988"/>
<evidence type="ECO:0000313" key="3">
    <source>
        <dbReference type="Proteomes" id="UP000436858"/>
    </source>
</evidence>
<dbReference type="Proteomes" id="UP001217776">
    <property type="component" value="Unassembled WGS sequence"/>
</dbReference>
<proteinExistence type="predicted"/>
<dbReference type="EMBL" id="JAQNVG010000005">
    <property type="protein sequence ID" value="MDC2234972.1"/>
    <property type="molecule type" value="Genomic_DNA"/>
</dbReference>